<gene>
    <name evidence="1" type="ORF">SDC9_72845</name>
</gene>
<protein>
    <submittedName>
        <fullName evidence="1">Uncharacterized protein</fullName>
    </submittedName>
</protein>
<dbReference type="EMBL" id="VSSQ01004710">
    <property type="protein sequence ID" value="MPM26344.1"/>
    <property type="molecule type" value="Genomic_DNA"/>
</dbReference>
<sequence length="62" mass="7433">MIFKEIELAEALRIIGEGNPDKNLYVLDGDDYKYKALRDYRAVSIDSRYINCRKWFLKEDEE</sequence>
<dbReference type="AlphaFoldDB" id="A0A644YJN6"/>
<comment type="caution">
    <text evidence="1">The sequence shown here is derived from an EMBL/GenBank/DDBJ whole genome shotgun (WGS) entry which is preliminary data.</text>
</comment>
<accession>A0A644YJN6</accession>
<name>A0A644YJN6_9ZZZZ</name>
<evidence type="ECO:0000313" key="1">
    <source>
        <dbReference type="EMBL" id="MPM26344.1"/>
    </source>
</evidence>
<proteinExistence type="predicted"/>
<organism evidence="1">
    <name type="scientific">bioreactor metagenome</name>
    <dbReference type="NCBI Taxonomy" id="1076179"/>
    <lineage>
        <taxon>unclassified sequences</taxon>
        <taxon>metagenomes</taxon>
        <taxon>ecological metagenomes</taxon>
    </lineage>
</organism>
<reference evidence="1" key="1">
    <citation type="submission" date="2019-08" db="EMBL/GenBank/DDBJ databases">
        <authorList>
            <person name="Kucharzyk K."/>
            <person name="Murdoch R.W."/>
            <person name="Higgins S."/>
            <person name="Loffler F."/>
        </authorList>
    </citation>
    <scope>NUCLEOTIDE SEQUENCE</scope>
</reference>